<dbReference type="InterPro" id="IPR029045">
    <property type="entry name" value="ClpP/crotonase-like_dom_sf"/>
</dbReference>
<dbReference type="AlphaFoldDB" id="A0A383EWU9"/>
<keyword evidence="1" id="KW-0413">Isomerase</keyword>
<dbReference type="Pfam" id="PF00378">
    <property type="entry name" value="ECH_1"/>
    <property type="match status" value="1"/>
</dbReference>
<gene>
    <name evidence="4" type="ORF">METZ01_LOCUS513614</name>
</gene>
<evidence type="ECO:0000313" key="4">
    <source>
        <dbReference type="EMBL" id="SVE60760.1"/>
    </source>
</evidence>
<name>A0A383EWU9_9ZZZZ</name>
<accession>A0A383EWU9</accession>
<keyword evidence="2" id="KW-0456">Lyase</keyword>
<dbReference type="PROSITE" id="PS00166">
    <property type="entry name" value="ENOYL_COA_HYDRATASE"/>
    <property type="match status" value="1"/>
</dbReference>
<organism evidence="4">
    <name type="scientific">marine metagenome</name>
    <dbReference type="NCBI Taxonomy" id="408172"/>
    <lineage>
        <taxon>unclassified sequences</taxon>
        <taxon>metagenomes</taxon>
        <taxon>ecological metagenomes</taxon>
    </lineage>
</organism>
<dbReference type="InterPro" id="IPR018376">
    <property type="entry name" value="Enoyl-CoA_hyd/isom_CS"/>
</dbReference>
<dbReference type="SUPFAM" id="SSF52096">
    <property type="entry name" value="ClpP/crotonase"/>
    <property type="match status" value="1"/>
</dbReference>
<dbReference type="GO" id="GO:0016829">
    <property type="term" value="F:lyase activity"/>
    <property type="evidence" value="ECO:0007669"/>
    <property type="project" value="UniProtKB-KW"/>
</dbReference>
<dbReference type="InterPro" id="IPR001753">
    <property type="entry name" value="Enoyl-CoA_hydra/iso"/>
</dbReference>
<reference evidence="4" key="1">
    <citation type="submission" date="2018-05" db="EMBL/GenBank/DDBJ databases">
        <authorList>
            <person name="Lanie J.A."/>
            <person name="Ng W.-L."/>
            <person name="Kazmierczak K.M."/>
            <person name="Andrzejewski T.M."/>
            <person name="Davidsen T.M."/>
            <person name="Wayne K.J."/>
            <person name="Tettelin H."/>
            <person name="Glass J.I."/>
            <person name="Rusch D."/>
            <person name="Podicherti R."/>
            <person name="Tsui H.-C.T."/>
            <person name="Winkler M.E."/>
        </authorList>
    </citation>
    <scope>NUCLEOTIDE SEQUENCE</scope>
</reference>
<dbReference type="Gene3D" id="3.90.226.10">
    <property type="entry name" value="2-enoyl-CoA Hydratase, Chain A, domain 1"/>
    <property type="match status" value="1"/>
</dbReference>
<evidence type="ECO:0000256" key="3">
    <source>
        <dbReference type="ARBA" id="ARBA00023268"/>
    </source>
</evidence>
<evidence type="ECO:0000256" key="2">
    <source>
        <dbReference type="ARBA" id="ARBA00023239"/>
    </source>
</evidence>
<dbReference type="GO" id="GO:0016853">
    <property type="term" value="F:isomerase activity"/>
    <property type="evidence" value="ECO:0007669"/>
    <property type="project" value="UniProtKB-KW"/>
</dbReference>
<protein>
    <recommendedName>
        <fullName evidence="5">3-hydroxyacyl-CoA dehydrogenase NAD binding domain-containing protein</fullName>
    </recommendedName>
</protein>
<proteinExistence type="predicted"/>
<evidence type="ECO:0000256" key="1">
    <source>
        <dbReference type="ARBA" id="ARBA00023235"/>
    </source>
</evidence>
<dbReference type="PANTHER" id="PTHR23309">
    <property type="entry name" value="3-HYDROXYACYL-COA DEHYROGENASE"/>
    <property type="match status" value="1"/>
</dbReference>
<keyword evidence="3" id="KW-0511">Multifunctional enzyme</keyword>
<sequence length="120" mass="12455">MKDSVLLTRDDSIGVITVNNPPVNALSNDVRKGILNAVRKALDTPEILAVILTGTGNTFSAGADINEFGKPPEPPPLPEVCNLIESSQKPIVAALNGAVLGGGLEVALSAHFRFSNPSAK</sequence>
<dbReference type="CDD" id="cd06558">
    <property type="entry name" value="crotonase-like"/>
    <property type="match status" value="1"/>
</dbReference>
<dbReference type="EMBL" id="UINC01229156">
    <property type="protein sequence ID" value="SVE60760.1"/>
    <property type="molecule type" value="Genomic_DNA"/>
</dbReference>
<feature type="non-terminal residue" evidence="4">
    <location>
        <position position="120"/>
    </location>
</feature>
<evidence type="ECO:0008006" key="5">
    <source>
        <dbReference type="Google" id="ProtNLM"/>
    </source>
</evidence>